<accession>A0A7W9C861</accession>
<keyword evidence="3" id="KW-1185">Reference proteome</keyword>
<organism evidence="2 3">
    <name type="scientific">Brevundimonas aurantiaca</name>
    <dbReference type="NCBI Taxonomy" id="74316"/>
    <lineage>
        <taxon>Bacteria</taxon>
        <taxon>Pseudomonadati</taxon>
        <taxon>Pseudomonadota</taxon>
        <taxon>Alphaproteobacteria</taxon>
        <taxon>Caulobacterales</taxon>
        <taxon>Caulobacteraceae</taxon>
        <taxon>Brevundimonas</taxon>
    </lineage>
</organism>
<feature type="signal peptide" evidence="1">
    <location>
        <begin position="1"/>
        <end position="21"/>
    </location>
</feature>
<gene>
    <name evidence="2" type="ORF">GGQ93_002612</name>
</gene>
<keyword evidence="1" id="KW-0732">Signal</keyword>
<dbReference type="RefSeq" id="WP_182713410.1">
    <property type="nucleotide sequence ID" value="NZ_CAJFZW010000024.1"/>
</dbReference>
<evidence type="ECO:0008006" key="4">
    <source>
        <dbReference type="Google" id="ProtNLM"/>
    </source>
</evidence>
<reference evidence="2 3" key="1">
    <citation type="submission" date="2020-08" db="EMBL/GenBank/DDBJ databases">
        <title>Genomic Encyclopedia of Type Strains, Phase IV (KMG-IV): sequencing the most valuable type-strain genomes for metagenomic binning, comparative biology and taxonomic classification.</title>
        <authorList>
            <person name="Goeker M."/>
        </authorList>
    </citation>
    <scope>NUCLEOTIDE SEQUENCE [LARGE SCALE GENOMIC DNA]</scope>
    <source>
        <strain evidence="2 3">DSM 4731</strain>
    </source>
</reference>
<protein>
    <recommendedName>
        <fullName evidence="4">DUF4893 domain-containing protein</fullName>
    </recommendedName>
</protein>
<proteinExistence type="predicted"/>
<evidence type="ECO:0000256" key="1">
    <source>
        <dbReference type="SAM" id="SignalP"/>
    </source>
</evidence>
<feature type="chain" id="PRO_5031162612" description="DUF4893 domain-containing protein" evidence="1">
    <location>
        <begin position="22"/>
        <end position="172"/>
    </location>
</feature>
<sequence length="172" mass="18053">MRKALASLILFCLASPVSARAQADGDFEAMAGACAAFLADGRFPALIDEGAFFEQRGFKGAASTVKADEVSRTYTRSGTPIDPVRIMVGRPAETGRETCSILDLNGPEAGDEFIAKTRAQADWAFNSESNDGNGKGVLFERNAGGAVIYLAIWGTGAAYPVSIASYQIGTSD</sequence>
<dbReference type="Proteomes" id="UP000527324">
    <property type="component" value="Unassembled WGS sequence"/>
</dbReference>
<evidence type="ECO:0000313" key="3">
    <source>
        <dbReference type="Proteomes" id="UP000527324"/>
    </source>
</evidence>
<dbReference type="EMBL" id="JACHOQ010000007">
    <property type="protein sequence ID" value="MBB5740880.1"/>
    <property type="molecule type" value="Genomic_DNA"/>
</dbReference>
<evidence type="ECO:0000313" key="2">
    <source>
        <dbReference type="EMBL" id="MBB5740880.1"/>
    </source>
</evidence>
<name>A0A7W9C861_9CAUL</name>
<dbReference type="AlphaFoldDB" id="A0A7W9C861"/>
<comment type="caution">
    <text evidence="2">The sequence shown here is derived from an EMBL/GenBank/DDBJ whole genome shotgun (WGS) entry which is preliminary data.</text>
</comment>